<sequence length="294" mass="31702">MTEQAEIGIVVISYNMARELPRTLMSLSPGYQANCPPGRCEVVVIDNGSAEPPRAEQFADLGLRLSVHRQPDAGPSPAAAVNLGLSLLSAPLIGVWIDGARLASPGLIDACARAARLHPRPVVATVNYHLGPSEQYLSMQSGYDQQEEDRLLARIGWPGGASRLGEISTQVWHGGRDGPMLESNALFLPRALWTELGGYDEAFTGPGGGAVNIDTFTRACEAPGTQLIVVEDEGTYHQFHGGTISNGPGHAIEATKRLAAEYYRLRRRPLRPVKVPRWCFDPSSGAVDKGREDQ</sequence>
<evidence type="ECO:0000256" key="1">
    <source>
        <dbReference type="ARBA" id="ARBA00006739"/>
    </source>
</evidence>
<dbReference type="PANTHER" id="PTHR43179:SF12">
    <property type="entry name" value="GALACTOFURANOSYLTRANSFERASE GLFT2"/>
    <property type="match status" value="1"/>
</dbReference>
<reference evidence="5 6" key="1">
    <citation type="submission" date="2023-11" db="EMBL/GenBank/DDBJ databases">
        <title>Arctic aerobic anoxygenic photoheterotroph Sediminicoccus rosea KRV36 adapts its photosynthesis to long days of polar summer.</title>
        <authorList>
            <person name="Tomasch J."/>
            <person name="Kopejtka K."/>
            <person name="Bily T."/>
            <person name="Gardiner A.T."/>
            <person name="Gardian Z."/>
            <person name="Shivaramu S."/>
            <person name="Koblizek M."/>
            <person name="Engelhardt F."/>
            <person name="Kaftan D."/>
        </authorList>
    </citation>
    <scope>NUCLEOTIDE SEQUENCE [LARGE SCALE GENOMIC DNA]</scope>
    <source>
        <strain evidence="5 6">R-30</strain>
    </source>
</reference>
<evidence type="ECO:0000256" key="2">
    <source>
        <dbReference type="ARBA" id="ARBA00022676"/>
    </source>
</evidence>
<keyword evidence="3 5" id="KW-0808">Transferase</keyword>
<keyword evidence="2 5" id="KW-0328">Glycosyltransferase</keyword>
<dbReference type="EMBL" id="CP137852">
    <property type="protein sequence ID" value="WPB86909.1"/>
    <property type="molecule type" value="Genomic_DNA"/>
</dbReference>
<dbReference type="SUPFAM" id="SSF53448">
    <property type="entry name" value="Nucleotide-diphospho-sugar transferases"/>
    <property type="match status" value="1"/>
</dbReference>
<dbReference type="CDD" id="cd00761">
    <property type="entry name" value="Glyco_tranf_GTA_type"/>
    <property type="match status" value="1"/>
</dbReference>
<name>A0ABZ0PME7_9PROT</name>
<dbReference type="Proteomes" id="UP001305521">
    <property type="component" value="Chromosome"/>
</dbReference>
<evidence type="ECO:0000256" key="3">
    <source>
        <dbReference type="ARBA" id="ARBA00022679"/>
    </source>
</evidence>
<comment type="similarity">
    <text evidence="1">Belongs to the glycosyltransferase 2 family.</text>
</comment>
<evidence type="ECO:0000313" key="5">
    <source>
        <dbReference type="EMBL" id="WPB86909.1"/>
    </source>
</evidence>
<gene>
    <name evidence="5" type="ORF">R9Z33_08525</name>
</gene>
<proteinExistence type="inferred from homology"/>
<dbReference type="InterPro" id="IPR001173">
    <property type="entry name" value="Glyco_trans_2-like"/>
</dbReference>
<dbReference type="InterPro" id="IPR029044">
    <property type="entry name" value="Nucleotide-diphossugar_trans"/>
</dbReference>
<feature type="domain" description="Glycosyltransferase 2-like" evidence="4">
    <location>
        <begin position="9"/>
        <end position="120"/>
    </location>
</feature>
<evidence type="ECO:0000313" key="6">
    <source>
        <dbReference type="Proteomes" id="UP001305521"/>
    </source>
</evidence>
<dbReference type="Pfam" id="PF00535">
    <property type="entry name" value="Glycos_transf_2"/>
    <property type="match status" value="1"/>
</dbReference>
<dbReference type="GO" id="GO:0016757">
    <property type="term" value="F:glycosyltransferase activity"/>
    <property type="evidence" value="ECO:0007669"/>
    <property type="project" value="UniProtKB-KW"/>
</dbReference>
<organism evidence="5 6">
    <name type="scientific">Sediminicoccus rosea</name>
    <dbReference type="NCBI Taxonomy" id="1225128"/>
    <lineage>
        <taxon>Bacteria</taxon>
        <taxon>Pseudomonadati</taxon>
        <taxon>Pseudomonadota</taxon>
        <taxon>Alphaproteobacteria</taxon>
        <taxon>Acetobacterales</taxon>
        <taxon>Roseomonadaceae</taxon>
        <taxon>Sediminicoccus</taxon>
    </lineage>
</organism>
<accession>A0ABZ0PME7</accession>
<dbReference type="EC" id="2.4.-.-" evidence="5"/>
<evidence type="ECO:0000259" key="4">
    <source>
        <dbReference type="Pfam" id="PF00535"/>
    </source>
</evidence>
<dbReference type="Gene3D" id="3.90.550.10">
    <property type="entry name" value="Spore Coat Polysaccharide Biosynthesis Protein SpsA, Chain A"/>
    <property type="match status" value="1"/>
</dbReference>
<dbReference type="RefSeq" id="WP_318650866.1">
    <property type="nucleotide sequence ID" value="NZ_CP137852.1"/>
</dbReference>
<dbReference type="PANTHER" id="PTHR43179">
    <property type="entry name" value="RHAMNOSYLTRANSFERASE WBBL"/>
    <property type="match status" value="1"/>
</dbReference>
<keyword evidence="6" id="KW-1185">Reference proteome</keyword>
<protein>
    <submittedName>
        <fullName evidence="5">Glycosyltransferase family A protein</fullName>
        <ecNumber evidence="5">2.4.-.-</ecNumber>
    </submittedName>
</protein>